<accession>A0ABT1Q7M6</accession>
<name>A0ABT1Q7M6_9ACTN</name>
<feature type="region of interest" description="Disordered" evidence="1">
    <location>
        <begin position="157"/>
        <end position="207"/>
    </location>
</feature>
<dbReference type="SUPFAM" id="SSF52402">
    <property type="entry name" value="Adenine nucleotide alpha hydrolases-like"/>
    <property type="match status" value="1"/>
</dbReference>
<feature type="compositionally biased region" description="Basic and acidic residues" evidence="1">
    <location>
        <begin position="173"/>
        <end position="186"/>
    </location>
</feature>
<evidence type="ECO:0000313" key="3">
    <source>
        <dbReference type="EMBL" id="MCQ4084815.1"/>
    </source>
</evidence>
<dbReference type="EMBL" id="JANFNG010000042">
    <property type="protein sequence ID" value="MCQ4084815.1"/>
    <property type="molecule type" value="Genomic_DNA"/>
</dbReference>
<feature type="compositionally biased region" description="Low complexity" evidence="1">
    <location>
        <begin position="157"/>
        <end position="172"/>
    </location>
</feature>
<comment type="caution">
    <text evidence="3">The sequence shown here is derived from an EMBL/GenBank/DDBJ whole genome shotgun (WGS) entry which is preliminary data.</text>
</comment>
<protein>
    <submittedName>
        <fullName evidence="3">Universal stress protein</fullName>
    </submittedName>
</protein>
<keyword evidence="4" id="KW-1185">Reference proteome</keyword>
<feature type="region of interest" description="Disordered" evidence="1">
    <location>
        <begin position="95"/>
        <end position="123"/>
    </location>
</feature>
<evidence type="ECO:0000256" key="1">
    <source>
        <dbReference type="SAM" id="MobiDB-lite"/>
    </source>
</evidence>
<dbReference type="InterPro" id="IPR014729">
    <property type="entry name" value="Rossmann-like_a/b/a_fold"/>
</dbReference>
<feature type="compositionally biased region" description="Basic residues" evidence="1">
    <location>
        <begin position="107"/>
        <end position="123"/>
    </location>
</feature>
<feature type="compositionally biased region" description="Basic residues" evidence="1">
    <location>
        <begin position="196"/>
        <end position="207"/>
    </location>
</feature>
<evidence type="ECO:0000259" key="2">
    <source>
        <dbReference type="Pfam" id="PF00582"/>
    </source>
</evidence>
<dbReference type="Pfam" id="PF00582">
    <property type="entry name" value="Usp"/>
    <property type="match status" value="1"/>
</dbReference>
<reference evidence="3" key="1">
    <citation type="submission" date="2022-06" db="EMBL/GenBank/DDBJ databases">
        <title>Draft genome sequence of Streptomyces sp. RB6PN25 isolated from peat swamp forest in Thailand.</title>
        <authorList>
            <person name="Duangmal K."/>
            <person name="Klaysubun C."/>
        </authorList>
    </citation>
    <scope>NUCLEOTIDE SEQUENCE</scope>
    <source>
        <strain evidence="3">RB6PN25</strain>
    </source>
</reference>
<feature type="domain" description="UspA" evidence="2">
    <location>
        <begin position="3"/>
        <end position="103"/>
    </location>
</feature>
<proteinExistence type="predicted"/>
<organism evidence="3 4">
    <name type="scientific">Streptomyces humicola</name>
    <dbReference type="NCBI Taxonomy" id="2953240"/>
    <lineage>
        <taxon>Bacteria</taxon>
        <taxon>Bacillati</taxon>
        <taxon>Actinomycetota</taxon>
        <taxon>Actinomycetes</taxon>
        <taxon>Kitasatosporales</taxon>
        <taxon>Streptomycetaceae</taxon>
        <taxon>Streptomyces</taxon>
    </lineage>
</organism>
<dbReference type="Gene3D" id="3.40.50.620">
    <property type="entry name" value="HUPs"/>
    <property type="match status" value="1"/>
</dbReference>
<dbReference type="InterPro" id="IPR006016">
    <property type="entry name" value="UspA"/>
</dbReference>
<gene>
    <name evidence="3" type="ORF">NGB36_30665</name>
</gene>
<sequence length="270" mass="30283">MPAVQFAFEEAAFRGAHLLALAAWQPPSFGGGRAEQAEQEWRRLLAEATAGWQEKYPDVHVRHELLRGHAVQILSETASYGLALVVGSRGRGGFPGPPLGSVSPWRHPPRYVPRHRRPPRARARPTVTLASLITRRSFGEAAMSALPRRRCRGVLPRPRAAAGQGGAPQMRMEPPRRTVKAEDGHDCPPAGAERRARQRLSRTRRRSGWRRRCNRRYPRCVRPAKPRPWPWPWWPTGSWRMRQRPHLATAAHWNAVSATCGITSAASTSS</sequence>
<dbReference type="RefSeq" id="WP_255923896.1">
    <property type="nucleotide sequence ID" value="NZ_JANFNG010000042.1"/>
</dbReference>
<evidence type="ECO:0000313" key="4">
    <source>
        <dbReference type="Proteomes" id="UP001057702"/>
    </source>
</evidence>
<dbReference type="Proteomes" id="UP001057702">
    <property type="component" value="Unassembled WGS sequence"/>
</dbReference>